<dbReference type="PANTHER" id="PTHR24221:SF420">
    <property type="entry name" value="ABC MULTIDRUG TRANSPORTER ATRC"/>
    <property type="match status" value="1"/>
</dbReference>
<dbReference type="InterPro" id="IPR039421">
    <property type="entry name" value="Type_1_exporter"/>
</dbReference>
<dbReference type="GO" id="GO:0016887">
    <property type="term" value="F:ATP hydrolysis activity"/>
    <property type="evidence" value="ECO:0007669"/>
    <property type="project" value="InterPro"/>
</dbReference>
<keyword evidence="6" id="KW-1133">Transmembrane helix</keyword>
<dbReference type="SUPFAM" id="SSF52540">
    <property type="entry name" value="P-loop containing nucleoside triphosphate hydrolases"/>
    <property type="match status" value="1"/>
</dbReference>
<evidence type="ECO:0000256" key="6">
    <source>
        <dbReference type="ARBA" id="ARBA00022989"/>
    </source>
</evidence>
<dbReference type="EMBL" id="CABFOC020000061">
    <property type="protein sequence ID" value="CAH0055791.1"/>
    <property type="molecule type" value="Genomic_DNA"/>
</dbReference>
<dbReference type="AlphaFoldDB" id="A0A9P0ELK4"/>
<evidence type="ECO:0000313" key="10">
    <source>
        <dbReference type="Proteomes" id="UP000775872"/>
    </source>
</evidence>
<evidence type="ECO:0000256" key="2">
    <source>
        <dbReference type="ARBA" id="ARBA00007577"/>
    </source>
</evidence>
<reference evidence="10" key="1">
    <citation type="submission" date="2019-06" db="EMBL/GenBank/DDBJ databases">
        <authorList>
            <person name="Broberg M."/>
        </authorList>
    </citation>
    <scope>NUCLEOTIDE SEQUENCE [LARGE SCALE GENOMIC DNA]</scope>
</reference>
<keyword evidence="4" id="KW-0547">Nucleotide-binding</keyword>
<dbReference type="OrthoDB" id="6500128at2759"/>
<keyword evidence="3" id="KW-0812">Transmembrane</keyword>
<dbReference type="InterPro" id="IPR017871">
    <property type="entry name" value="ABC_transporter-like_CS"/>
</dbReference>
<organism evidence="9 10">
    <name type="scientific">Clonostachys solani</name>
    <dbReference type="NCBI Taxonomy" id="160281"/>
    <lineage>
        <taxon>Eukaryota</taxon>
        <taxon>Fungi</taxon>
        <taxon>Dikarya</taxon>
        <taxon>Ascomycota</taxon>
        <taxon>Pezizomycotina</taxon>
        <taxon>Sordariomycetes</taxon>
        <taxon>Hypocreomycetidae</taxon>
        <taxon>Hypocreales</taxon>
        <taxon>Bionectriaceae</taxon>
        <taxon>Clonostachys</taxon>
    </lineage>
</organism>
<dbReference type="InterPro" id="IPR036640">
    <property type="entry name" value="ABC1_TM_sf"/>
</dbReference>
<keyword evidence="10" id="KW-1185">Reference proteome</keyword>
<keyword evidence="5" id="KW-0067">ATP-binding</keyword>
<name>A0A9P0ELK4_9HYPO</name>
<comment type="subcellular location">
    <subcellularLocation>
        <location evidence="1">Membrane</location>
        <topology evidence="1">Multi-pass membrane protein</topology>
    </subcellularLocation>
</comment>
<evidence type="ECO:0000256" key="4">
    <source>
        <dbReference type="ARBA" id="ARBA00022741"/>
    </source>
</evidence>
<gene>
    <name evidence="9" type="ORF">CSOL1703_00018048</name>
</gene>
<dbReference type="GO" id="GO:0005524">
    <property type="term" value="F:ATP binding"/>
    <property type="evidence" value="ECO:0007669"/>
    <property type="project" value="UniProtKB-KW"/>
</dbReference>
<keyword evidence="7" id="KW-0472">Membrane</keyword>
<feature type="domain" description="ABC transporter" evidence="8">
    <location>
        <begin position="66"/>
        <end position="310"/>
    </location>
</feature>
<accession>A0A9P0ELK4</accession>
<dbReference type="FunFam" id="3.40.50.300:FF:000913">
    <property type="entry name" value="ABC multidrug transporter SitT"/>
    <property type="match status" value="1"/>
</dbReference>
<comment type="similarity">
    <text evidence="2">Belongs to the ABC transporter superfamily. ABCB family. Multidrug resistance exporter (TC 3.A.1.201) subfamily.</text>
</comment>
<sequence>MYQLMVSFMGVYFSGQGAGQMFSFASSFTKATQAANYYFWLSELEPTIQETDSNKEKGPAKDCHSYDFKNVQFSYPLAPDNRVLKGVSLTIERGEFVAFIGASGCGKSTMISLLERFYDPTSGSIIIDSAASLTSINPLLYRSNIALVQQEPTLFPGSIRENISLGIDISVSETVSDSVIEEACRGANAWDFICSMPDGLNTQSGASGSQLSGGQRQRIAIARALVRKPNVILLDEATSALDTESERVIQASLMEAASTGDRITIAVAHRLSTVREANRIFVFYNGRIVEAGTHSELIEKDGMYAKMCEAQRLDGDP</sequence>
<dbReference type="Proteomes" id="UP000775872">
    <property type="component" value="Unassembled WGS sequence"/>
</dbReference>
<dbReference type="InterPro" id="IPR027417">
    <property type="entry name" value="P-loop_NTPase"/>
</dbReference>
<evidence type="ECO:0000259" key="8">
    <source>
        <dbReference type="PROSITE" id="PS50893"/>
    </source>
</evidence>
<evidence type="ECO:0000256" key="5">
    <source>
        <dbReference type="ARBA" id="ARBA00022840"/>
    </source>
</evidence>
<comment type="caution">
    <text evidence="9">The sequence shown here is derived from an EMBL/GenBank/DDBJ whole genome shotgun (WGS) entry which is preliminary data.</text>
</comment>
<dbReference type="InterPro" id="IPR003439">
    <property type="entry name" value="ABC_transporter-like_ATP-bd"/>
</dbReference>
<dbReference type="GO" id="GO:0042626">
    <property type="term" value="F:ATPase-coupled transmembrane transporter activity"/>
    <property type="evidence" value="ECO:0007669"/>
    <property type="project" value="TreeGrafter"/>
</dbReference>
<dbReference type="PROSITE" id="PS50893">
    <property type="entry name" value="ABC_TRANSPORTER_2"/>
    <property type="match status" value="1"/>
</dbReference>
<dbReference type="Gene3D" id="1.20.1560.10">
    <property type="entry name" value="ABC transporter type 1, transmembrane domain"/>
    <property type="match status" value="1"/>
</dbReference>
<evidence type="ECO:0000313" key="9">
    <source>
        <dbReference type="EMBL" id="CAH0055791.1"/>
    </source>
</evidence>
<proteinExistence type="inferred from homology"/>
<dbReference type="PROSITE" id="PS00211">
    <property type="entry name" value="ABC_TRANSPORTER_1"/>
    <property type="match status" value="1"/>
</dbReference>
<evidence type="ECO:0000256" key="7">
    <source>
        <dbReference type="ARBA" id="ARBA00023136"/>
    </source>
</evidence>
<dbReference type="GO" id="GO:0016020">
    <property type="term" value="C:membrane"/>
    <property type="evidence" value="ECO:0007669"/>
    <property type="project" value="UniProtKB-SubCell"/>
</dbReference>
<reference evidence="9 10" key="2">
    <citation type="submission" date="2021-10" db="EMBL/GenBank/DDBJ databases">
        <authorList>
            <person name="Piombo E."/>
        </authorList>
    </citation>
    <scope>NUCLEOTIDE SEQUENCE [LARGE SCALE GENOMIC DNA]</scope>
</reference>
<dbReference type="SMART" id="SM00382">
    <property type="entry name" value="AAA"/>
    <property type="match status" value="1"/>
</dbReference>
<dbReference type="Pfam" id="PF00005">
    <property type="entry name" value="ABC_tran"/>
    <property type="match status" value="1"/>
</dbReference>
<evidence type="ECO:0000256" key="1">
    <source>
        <dbReference type="ARBA" id="ARBA00004141"/>
    </source>
</evidence>
<protein>
    <recommendedName>
        <fullName evidence="8">ABC transporter domain-containing protein</fullName>
    </recommendedName>
</protein>
<dbReference type="InterPro" id="IPR003593">
    <property type="entry name" value="AAA+_ATPase"/>
</dbReference>
<dbReference type="PANTHER" id="PTHR24221">
    <property type="entry name" value="ATP-BINDING CASSETTE SUB-FAMILY B"/>
    <property type="match status" value="1"/>
</dbReference>
<dbReference type="Gene3D" id="3.40.50.300">
    <property type="entry name" value="P-loop containing nucleotide triphosphate hydrolases"/>
    <property type="match status" value="1"/>
</dbReference>
<evidence type="ECO:0000256" key="3">
    <source>
        <dbReference type="ARBA" id="ARBA00022692"/>
    </source>
</evidence>